<dbReference type="InterPro" id="IPR009045">
    <property type="entry name" value="Zn_M74/Hedgehog-like"/>
</dbReference>
<evidence type="ECO:0000256" key="1">
    <source>
        <dbReference type="SAM" id="MobiDB-lite"/>
    </source>
</evidence>
<dbReference type="AlphaFoldDB" id="A0A917UC95"/>
<sequence length="401" mass="40844">MDPIRAGIAANTGCHAPPDLAKACSVPDVDAMPGVLTMTTWVVEAGSVRSLDASLAATVPDVPALFGTALAGARVTDGDAVDGDGAGTAATGTSSTAGVALADGAAPGAGGRFEHAASGTSRAAMSSGNAVVRRARRRRWSTGTTHSIPTMAVHTRIAPVAALVSLLAAGPVTAACGSGRAHPAAAAAGTAPAASDAVPPSAASAGTPGSTTPATDSSEPLPPALREAMTGVSWRPGCPVGLDDLRLLTVTFVDFAGAEQRGQLVVHQAIAPAVLRVFAKLRAARFPIRSMHLIETYGGSDDASMAADNTSAFNCRNVPGTSHWSNHAYGRAIDVNTVENPYLPKGKIMPPAGKDFLDRRNVRPGMIIEGDVVVTAFRAEGFTWGGGWRSGIDYQHFEKPE</sequence>
<feature type="domain" description="Peptidase M15C" evidence="2">
    <location>
        <begin position="320"/>
        <end position="399"/>
    </location>
</feature>
<keyword evidence="4" id="KW-1185">Reference proteome</keyword>
<dbReference type="Proteomes" id="UP000642070">
    <property type="component" value="Unassembled WGS sequence"/>
</dbReference>
<feature type="region of interest" description="Disordered" evidence="1">
    <location>
        <begin position="192"/>
        <end position="224"/>
    </location>
</feature>
<reference evidence="3" key="2">
    <citation type="submission" date="2020-09" db="EMBL/GenBank/DDBJ databases">
        <authorList>
            <person name="Sun Q."/>
            <person name="Ohkuma M."/>
        </authorList>
    </citation>
    <scope>NUCLEOTIDE SEQUENCE</scope>
    <source>
        <strain evidence="3">JCM 19831</strain>
    </source>
</reference>
<dbReference type="Gene3D" id="3.30.1380.10">
    <property type="match status" value="1"/>
</dbReference>
<feature type="compositionally biased region" description="Polar residues" evidence="1">
    <location>
        <begin position="118"/>
        <end position="129"/>
    </location>
</feature>
<organism evidence="3 4">
    <name type="scientific">Dactylosporangium sucinum</name>
    <dbReference type="NCBI Taxonomy" id="1424081"/>
    <lineage>
        <taxon>Bacteria</taxon>
        <taxon>Bacillati</taxon>
        <taxon>Actinomycetota</taxon>
        <taxon>Actinomycetes</taxon>
        <taxon>Micromonosporales</taxon>
        <taxon>Micromonosporaceae</taxon>
        <taxon>Dactylosporangium</taxon>
    </lineage>
</organism>
<protein>
    <recommendedName>
        <fullName evidence="2">Peptidase M15C domain-containing protein</fullName>
    </recommendedName>
</protein>
<dbReference type="CDD" id="cd14845">
    <property type="entry name" value="L-Ala-D-Glu_peptidase_like"/>
    <property type="match status" value="1"/>
</dbReference>
<comment type="caution">
    <text evidence="3">The sequence shown here is derived from an EMBL/GenBank/DDBJ whole genome shotgun (WGS) entry which is preliminary data.</text>
</comment>
<dbReference type="GO" id="GO:0008233">
    <property type="term" value="F:peptidase activity"/>
    <property type="evidence" value="ECO:0007669"/>
    <property type="project" value="InterPro"/>
</dbReference>
<dbReference type="Pfam" id="PF13539">
    <property type="entry name" value="Peptidase_M15_4"/>
    <property type="match status" value="1"/>
</dbReference>
<name>A0A917UC95_9ACTN</name>
<reference evidence="3" key="1">
    <citation type="journal article" date="2014" name="Int. J. Syst. Evol. Microbiol.">
        <title>Complete genome sequence of Corynebacterium casei LMG S-19264T (=DSM 44701T), isolated from a smear-ripened cheese.</title>
        <authorList>
            <consortium name="US DOE Joint Genome Institute (JGI-PGF)"/>
            <person name="Walter F."/>
            <person name="Albersmeier A."/>
            <person name="Kalinowski J."/>
            <person name="Ruckert C."/>
        </authorList>
    </citation>
    <scope>NUCLEOTIDE SEQUENCE</scope>
    <source>
        <strain evidence="3">JCM 19831</strain>
    </source>
</reference>
<accession>A0A917UC95</accession>
<evidence type="ECO:0000313" key="4">
    <source>
        <dbReference type="Proteomes" id="UP000642070"/>
    </source>
</evidence>
<dbReference type="InterPro" id="IPR039561">
    <property type="entry name" value="Peptidase_M15C"/>
</dbReference>
<proteinExistence type="predicted"/>
<dbReference type="EMBL" id="BMPI01000073">
    <property type="protein sequence ID" value="GGM76656.1"/>
    <property type="molecule type" value="Genomic_DNA"/>
</dbReference>
<feature type="compositionally biased region" description="Low complexity" evidence="1">
    <location>
        <begin position="192"/>
        <end position="205"/>
    </location>
</feature>
<dbReference type="SUPFAM" id="SSF55166">
    <property type="entry name" value="Hedgehog/DD-peptidase"/>
    <property type="match status" value="1"/>
</dbReference>
<evidence type="ECO:0000313" key="3">
    <source>
        <dbReference type="EMBL" id="GGM76656.1"/>
    </source>
</evidence>
<feature type="region of interest" description="Disordered" evidence="1">
    <location>
        <begin position="113"/>
        <end position="147"/>
    </location>
</feature>
<feature type="compositionally biased region" description="Polar residues" evidence="1">
    <location>
        <begin position="207"/>
        <end position="218"/>
    </location>
</feature>
<gene>
    <name evidence="3" type="ORF">GCM10007977_092690</name>
</gene>
<evidence type="ECO:0000259" key="2">
    <source>
        <dbReference type="Pfam" id="PF13539"/>
    </source>
</evidence>